<dbReference type="GO" id="GO:0005634">
    <property type="term" value="C:nucleus"/>
    <property type="evidence" value="ECO:0007669"/>
    <property type="project" value="TreeGrafter"/>
</dbReference>
<dbReference type="InterPro" id="IPR029063">
    <property type="entry name" value="SAM-dependent_MTases_sf"/>
</dbReference>
<protein>
    <recommendedName>
        <fullName evidence="1">DNA (cytosine-5-)-methyltransferase</fullName>
        <ecNumber evidence="1">2.1.1.37</ecNumber>
    </recommendedName>
</protein>
<evidence type="ECO:0000256" key="1">
    <source>
        <dbReference type="ARBA" id="ARBA00011975"/>
    </source>
</evidence>
<dbReference type="PANTHER" id="PTHR10629:SF52">
    <property type="entry name" value="DNA (CYTOSINE-5)-METHYLTRANSFERASE 1"/>
    <property type="match status" value="1"/>
</dbReference>
<organism evidence="6 7">
    <name type="scientific">Sphaerosporella brunnea</name>
    <dbReference type="NCBI Taxonomy" id="1250544"/>
    <lineage>
        <taxon>Eukaryota</taxon>
        <taxon>Fungi</taxon>
        <taxon>Dikarya</taxon>
        <taxon>Ascomycota</taxon>
        <taxon>Pezizomycotina</taxon>
        <taxon>Pezizomycetes</taxon>
        <taxon>Pezizales</taxon>
        <taxon>Pyronemataceae</taxon>
        <taxon>Sphaerosporella</taxon>
    </lineage>
</organism>
<dbReference type="PROSITE" id="PS00095">
    <property type="entry name" value="C5_MTASE_2"/>
    <property type="match status" value="1"/>
</dbReference>
<evidence type="ECO:0000313" key="7">
    <source>
        <dbReference type="Proteomes" id="UP000326924"/>
    </source>
</evidence>
<dbReference type="InterPro" id="IPR001525">
    <property type="entry name" value="C5_MeTfrase"/>
</dbReference>
<proteinExistence type="inferred from homology"/>
<evidence type="ECO:0000256" key="5">
    <source>
        <dbReference type="PROSITE-ProRule" id="PRU01016"/>
    </source>
</evidence>
<dbReference type="GO" id="GO:0003677">
    <property type="term" value="F:DNA binding"/>
    <property type="evidence" value="ECO:0007669"/>
    <property type="project" value="TreeGrafter"/>
</dbReference>
<reference evidence="6 7" key="1">
    <citation type="submission" date="2019-09" db="EMBL/GenBank/DDBJ databases">
        <title>Draft genome of the ectomycorrhizal ascomycete Sphaerosporella brunnea.</title>
        <authorList>
            <consortium name="DOE Joint Genome Institute"/>
            <person name="Benucci G.M."/>
            <person name="Marozzi G."/>
            <person name="Antonielli L."/>
            <person name="Sanchez S."/>
            <person name="Marco P."/>
            <person name="Wang X."/>
            <person name="Falini L.B."/>
            <person name="Barry K."/>
            <person name="Haridas S."/>
            <person name="Lipzen A."/>
            <person name="Labutti K."/>
            <person name="Grigoriev I.V."/>
            <person name="Murat C."/>
            <person name="Martin F."/>
            <person name="Albertini E."/>
            <person name="Donnini D."/>
            <person name="Bonito G."/>
        </authorList>
    </citation>
    <scope>NUCLEOTIDE SEQUENCE [LARGE SCALE GENOMIC DNA]</scope>
    <source>
        <strain evidence="6 7">Sb_GMNB300</strain>
    </source>
</reference>
<dbReference type="SUPFAM" id="SSF53335">
    <property type="entry name" value="S-adenosyl-L-methionine-dependent methyltransferases"/>
    <property type="match status" value="1"/>
</dbReference>
<dbReference type="GO" id="GO:0032259">
    <property type="term" value="P:methylation"/>
    <property type="evidence" value="ECO:0007669"/>
    <property type="project" value="UniProtKB-KW"/>
</dbReference>
<keyword evidence="3 5" id="KW-0808">Transferase</keyword>
<gene>
    <name evidence="6" type="ORF">FN846DRAFT_12829</name>
</gene>
<dbReference type="InParanoid" id="A0A5J5EV13"/>
<evidence type="ECO:0000256" key="2">
    <source>
        <dbReference type="ARBA" id="ARBA00022603"/>
    </source>
</evidence>
<dbReference type="PRINTS" id="PR00105">
    <property type="entry name" value="C5METTRFRASE"/>
</dbReference>
<dbReference type="Proteomes" id="UP000326924">
    <property type="component" value="Unassembled WGS sequence"/>
</dbReference>
<dbReference type="Pfam" id="PF00145">
    <property type="entry name" value="DNA_methylase"/>
    <property type="match status" value="2"/>
</dbReference>
<evidence type="ECO:0000256" key="4">
    <source>
        <dbReference type="ARBA" id="ARBA00022691"/>
    </source>
</evidence>
<dbReference type="GO" id="GO:0044027">
    <property type="term" value="P:negative regulation of gene expression via chromosomal CpG island methylation"/>
    <property type="evidence" value="ECO:0007669"/>
    <property type="project" value="TreeGrafter"/>
</dbReference>
<dbReference type="PANTHER" id="PTHR10629">
    <property type="entry name" value="CYTOSINE-SPECIFIC METHYLTRANSFERASE"/>
    <property type="match status" value="1"/>
</dbReference>
<keyword evidence="2 5" id="KW-0489">Methyltransferase</keyword>
<sequence>MLCASAVPTFTVTPPPEDTAVGLSGEDDIELFSHEPDLIEISDDEDEEIRLDGQHLHSTPPGTPQPVFEVNRDGTPDGYKEHDSWEIYRVGRSYELVDGSFIRVKHIREEPSSEMFLHGQHFERCRQHNGLLPKKLNELVMVAENLKILPNRVRRRRQIVLTNALFPAHRPDTNQAEFDIENYSRLVCRWTMDIYRPKSSRFLDPQAKKHSVKGTIRRLFEHEADKGFGVPEHTLRDFWRGLGSTGPPPARTGKYTFGDAFCGGGGMSMGACMAGFVNTWAFDRDHYAIETYRRRFPEADAREQSVYDFLREEKDFRVDVMHLSPPCQPHSPAHTTEGVNDEENEATGLAVSPCLGKVKPRYATLEQTFGLLQRNEWFAAVIGSFTSEGLSVKWEVLPCVEYGIPQTRRRLFILAACPGERLPEFPQRTHQLLKGADSEEGLRPGRKPALTLGEAILGLTPGIHHHPDDPLLRFADGPRSTKQTFDTPYTNTIMAGGSHNNVHPNGLRRYTIRELACIQTFPNNYQFVGPNTAIKRQIGNAVPPLMSKVLLKQVRKALEQSDLEDAKNRASPDPAIASDAVADDDEIQYVREERLSPTLLNSVDNPEIISDDEMEYPEAGDFGGCGAVPAFSRSTTPLLRSRSQTSQPFTALRSLAATPPPGSWTPSTPPLIFCRTPARVQMPPSQFSGLLRSALLARLGLPVPGGTPETAIVIEDDDSIEQEMSDLIIMED</sequence>
<evidence type="ECO:0000313" key="6">
    <source>
        <dbReference type="EMBL" id="KAA8904955.1"/>
    </source>
</evidence>
<keyword evidence="7" id="KW-1185">Reference proteome</keyword>
<dbReference type="PROSITE" id="PS51679">
    <property type="entry name" value="SAM_MT_C5"/>
    <property type="match status" value="1"/>
</dbReference>
<dbReference type="EMBL" id="VXIS01000102">
    <property type="protein sequence ID" value="KAA8904955.1"/>
    <property type="molecule type" value="Genomic_DNA"/>
</dbReference>
<accession>A0A5J5EV13</accession>
<dbReference type="InterPro" id="IPR050390">
    <property type="entry name" value="C5-Methyltransferase"/>
</dbReference>
<comment type="caution">
    <text evidence="6">The sequence shown here is derived from an EMBL/GenBank/DDBJ whole genome shotgun (WGS) entry which is preliminary data.</text>
</comment>
<dbReference type="OrthoDB" id="414133at2759"/>
<dbReference type="GO" id="GO:0003886">
    <property type="term" value="F:DNA (cytosine-5-)-methyltransferase activity"/>
    <property type="evidence" value="ECO:0007669"/>
    <property type="project" value="UniProtKB-EC"/>
</dbReference>
<dbReference type="AlphaFoldDB" id="A0A5J5EV13"/>
<dbReference type="Gene3D" id="3.40.50.150">
    <property type="entry name" value="Vaccinia Virus protein VP39"/>
    <property type="match status" value="1"/>
</dbReference>
<dbReference type="InterPro" id="IPR031303">
    <property type="entry name" value="C5_meth_CS"/>
</dbReference>
<feature type="active site" evidence="5">
    <location>
        <position position="327"/>
    </location>
</feature>
<dbReference type="EC" id="2.1.1.37" evidence="1"/>
<comment type="similarity">
    <text evidence="5">Belongs to the class I-like SAM-binding methyltransferase superfamily. C5-methyltransferase family.</text>
</comment>
<evidence type="ECO:0000256" key="3">
    <source>
        <dbReference type="ARBA" id="ARBA00022679"/>
    </source>
</evidence>
<dbReference type="Gene3D" id="3.90.120.10">
    <property type="entry name" value="DNA Methylase, subunit A, domain 2"/>
    <property type="match status" value="1"/>
</dbReference>
<name>A0A5J5EV13_9PEZI</name>
<keyword evidence="4 5" id="KW-0949">S-adenosyl-L-methionine</keyword>